<dbReference type="InterPro" id="IPR005119">
    <property type="entry name" value="LysR_subst-bd"/>
</dbReference>
<evidence type="ECO:0000256" key="4">
    <source>
        <dbReference type="ARBA" id="ARBA00023163"/>
    </source>
</evidence>
<proteinExistence type="inferred from homology"/>
<dbReference type="GO" id="GO:0006351">
    <property type="term" value="P:DNA-templated transcription"/>
    <property type="evidence" value="ECO:0007669"/>
    <property type="project" value="TreeGrafter"/>
</dbReference>
<comment type="similarity">
    <text evidence="1">Belongs to the LysR transcriptional regulatory family.</text>
</comment>
<dbReference type="Pfam" id="PF00126">
    <property type="entry name" value="HTH_1"/>
    <property type="match status" value="1"/>
</dbReference>
<dbReference type="Gene3D" id="1.10.10.10">
    <property type="entry name" value="Winged helix-like DNA-binding domain superfamily/Winged helix DNA-binding domain"/>
    <property type="match status" value="1"/>
</dbReference>
<keyword evidence="5" id="KW-0175">Coiled coil</keyword>
<dbReference type="RefSeq" id="WP_198343055.1">
    <property type="nucleotide sequence ID" value="NZ_CP021425.1"/>
</dbReference>
<dbReference type="GO" id="GO:0003700">
    <property type="term" value="F:DNA-binding transcription factor activity"/>
    <property type="evidence" value="ECO:0007669"/>
    <property type="project" value="InterPro"/>
</dbReference>
<evidence type="ECO:0000256" key="1">
    <source>
        <dbReference type="ARBA" id="ARBA00009437"/>
    </source>
</evidence>
<gene>
    <name evidence="7" type="ORF">OLMES_4060</name>
</gene>
<dbReference type="InterPro" id="IPR036390">
    <property type="entry name" value="WH_DNA-bd_sf"/>
</dbReference>
<dbReference type="GO" id="GO:0043565">
    <property type="term" value="F:sequence-specific DNA binding"/>
    <property type="evidence" value="ECO:0007669"/>
    <property type="project" value="TreeGrafter"/>
</dbReference>
<evidence type="ECO:0000256" key="3">
    <source>
        <dbReference type="ARBA" id="ARBA00023125"/>
    </source>
</evidence>
<accession>A0A1Y0IC22</accession>
<dbReference type="FunFam" id="1.10.10.10:FF:000001">
    <property type="entry name" value="LysR family transcriptional regulator"/>
    <property type="match status" value="1"/>
</dbReference>
<feature type="coiled-coil region" evidence="5">
    <location>
        <begin position="89"/>
        <end position="116"/>
    </location>
</feature>
<dbReference type="InterPro" id="IPR058163">
    <property type="entry name" value="LysR-type_TF_proteobact-type"/>
</dbReference>
<dbReference type="PANTHER" id="PTHR30537">
    <property type="entry name" value="HTH-TYPE TRANSCRIPTIONAL REGULATOR"/>
    <property type="match status" value="1"/>
</dbReference>
<dbReference type="SUPFAM" id="SSF46785">
    <property type="entry name" value="Winged helix' DNA-binding domain"/>
    <property type="match status" value="1"/>
</dbReference>
<evidence type="ECO:0000256" key="2">
    <source>
        <dbReference type="ARBA" id="ARBA00023015"/>
    </source>
</evidence>
<protein>
    <submittedName>
        <fullName evidence="7">LysR family transcriptional regulator</fullName>
    </submittedName>
</protein>
<dbReference type="KEGG" id="ome:OLMES_4060"/>
<evidence type="ECO:0000259" key="6">
    <source>
        <dbReference type="PROSITE" id="PS50931"/>
    </source>
</evidence>
<dbReference type="InterPro" id="IPR036388">
    <property type="entry name" value="WH-like_DNA-bd_sf"/>
</dbReference>
<evidence type="ECO:0000256" key="5">
    <source>
        <dbReference type="SAM" id="Coils"/>
    </source>
</evidence>
<dbReference type="PANTHER" id="PTHR30537:SF5">
    <property type="entry name" value="HTH-TYPE TRANSCRIPTIONAL ACTIVATOR TTDR-RELATED"/>
    <property type="match status" value="1"/>
</dbReference>
<organism evidence="7 8">
    <name type="scientific">Oleiphilus messinensis</name>
    <dbReference type="NCBI Taxonomy" id="141451"/>
    <lineage>
        <taxon>Bacteria</taxon>
        <taxon>Pseudomonadati</taxon>
        <taxon>Pseudomonadota</taxon>
        <taxon>Gammaproteobacteria</taxon>
        <taxon>Oceanospirillales</taxon>
        <taxon>Oleiphilaceae</taxon>
        <taxon>Oleiphilus</taxon>
    </lineage>
</organism>
<reference evidence="7 8" key="1">
    <citation type="submission" date="2017-05" db="EMBL/GenBank/DDBJ databases">
        <title>Genomic insights into alkan degradation activity of Oleiphilus messinensis.</title>
        <authorList>
            <person name="Kozyavkin S.A."/>
            <person name="Slesarev A.I."/>
            <person name="Golyshin P.N."/>
            <person name="Korzhenkov A."/>
            <person name="Golyshina O.N."/>
            <person name="Toshchakov S.V."/>
        </authorList>
    </citation>
    <scope>NUCLEOTIDE SEQUENCE [LARGE SCALE GENOMIC DNA]</scope>
    <source>
        <strain evidence="7 8">ME102</strain>
    </source>
</reference>
<keyword evidence="3" id="KW-0238">DNA-binding</keyword>
<dbReference type="CDD" id="cd08422">
    <property type="entry name" value="PBP2_CrgA_like"/>
    <property type="match status" value="1"/>
</dbReference>
<sequence>MVYRNVKQYGKLKVIVRNLETIDFRTLSVFVTTCQQMNLTQCAELMGLPKSTVSKAITKLEEHLETKLLERSTRKIQITEAGQIVYDRAAQLVNEFRSLTQDIQEMEQQVQGMLRISAPPTLGGFLTNYVLTPFMKRWPKIKVSLELSYGFDDLFSQGFDLALRIGQVADDRLVAREIGYSTRVLVASSGYLEEQGIPESPLDLMHHNCLRFQRNSDSIPWTLMSEQETISVDVNSNFYCPSIQGLKGGAIAGLGIAQIPANELVCEWHEGKLVRVLPDWHAVPMPIYLVYRSGLNKPKRLEAVLDHILSMKDQFRFGPELLHSPPCGRGR</sequence>
<dbReference type="SUPFAM" id="SSF53850">
    <property type="entry name" value="Periplasmic binding protein-like II"/>
    <property type="match status" value="1"/>
</dbReference>
<keyword evidence="8" id="KW-1185">Reference proteome</keyword>
<dbReference type="Gene3D" id="3.40.190.290">
    <property type="match status" value="1"/>
</dbReference>
<dbReference type="PROSITE" id="PS50931">
    <property type="entry name" value="HTH_LYSR"/>
    <property type="match status" value="1"/>
</dbReference>
<dbReference type="Proteomes" id="UP000196027">
    <property type="component" value="Chromosome"/>
</dbReference>
<keyword evidence="4" id="KW-0804">Transcription</keyword>
<keyword evidence="2" id="KW-0805">Transcription regulation</keyword>
<dbReference type="EMBL" id="CP021425">
    <property type="protein sequence ID" value="ARU58078.1"/>
    <property type="molecule type" value="Genomic_DNA"/>
</dbReference>
<evidence type="ECO:0000313" key="7">
    <source>
        <dbReference type="EMBL" id="ARU58078.1"/>
    </source>
</evidence>
<dbReference type="Pfam" id="PF03466">
    <property type="entry name" value="LysR_substrate"/>
    <property type="match status" value="1"/>
</dbReference>
<name>A0A1Y0IC22_9GAMM</name>
<dbReference type="InterPro" id="IPR000847">
    <property type="entry name" value="LysR_HTH_N"/>
</dbReference>
<dbReference type="AlphaFoldDB" id="A0A1Y0IC22"/>
<evidence type="ECO:0000313" key="8">
    <source>
        <dbReference type="Proteomes" id="UP000196027"/>
    </source>
</evidence>
<feature type="domain" description="HTH lysR-type" evidence="6">
    <location>
        <begin position="22"/>
        <end position="79"/>
    </location>
</feature>